<name>A0A8K1RCS8_9AGAM</name>
<feature type="transmembrane region" description="Helical" evidence="1">
    <location>
        <begin position="70"/>
        <end position="95"/>
    </location>
</feature>
<keyword evidence="1" id="KW-1133">Transmembrane helix</keyword>
<keyword evidence="1" id="KW-0812">Transmembrane</keyword>
<keyword evidence="2" id="KW-0496">Mitochondrion</keyword>
<gene>
    <name evidence="2" type="primary">orf228</name>
</gene>
<dbReference type="EMBL" id="OK338766">
    <property type="protein sequence ID" value="UEK25959.1"/>
    <property type="molecule type" value="Genomic_DNA"/>
</dbReference>
<dbReference type="AlphaFoldDB" id="A0A8K1RCS8"/>
<reference evidence="2" key="1">
    <citation type="submission" date="2021-09" db="EMBL/GenBank/DDBJ databases">
        <authorList>
            <person name="Yan R."/>
        </authorList>
    </citation>
    <scope>NUCLEOTIDE SEQUENCE</scope>
</reference>
<feature type="transmembrane region" description="Helical" evidence="1">
    <location>
        <begin position="46"/>
        <end position="64"/>
    </location>
</feature>
<organism evidence="2">
    <name type="scientific">Mutinus fleischeri</name>
    <dbReference type="NCBI Taxonomy" id="2218478"/>
    <lineage>
        <taxon>Eukaryota</taxon>
        <taxon>Fungi</taxon>
        <taxon>Dikarya</taxon>
        <taxon>Basidiomycota</taxon>
        <taxon>Agaricomycotina</taxon>
        <taxon>Agaricomycetes</taxon>
        <taxon>Phallomycetidae</taxon>
        <taxon>Phallales</taxon>
        <taxon>Phallaceae</taxon>
        <taxon>Mutinus</taxon>
    </lineage>
</organism>
<sequence>MKNKCHQILLSKIEKNSICLGIKKGYNIGILPDNLYKLYNNIVIRILRFIGGVCLLLVFTSYYLKLPIILHNFIIIIGFIQSMQILIILLIKIIYGIYTLKYKSKEFEVRNSPLNQYATQIARIIYCAKIGCAVTGGTAATIAAGASFDSVLEAAGREKVFVPMLGSLYKSVFGELSSHTQERINNIVNSTEANSDNNVSEMIKNYQSMSDQDRLEFLSEINRELEKK</sequence>
<evidence type="ECO:0000256" key="1">
    <source>
        <dbReference type="SAM" id="Phobius"/>
    </source>
</evidence>
<geneLocation type="mitochondrion" evidence="2"/>
<protein>
    <submittedName>
        <fullName evidence="2">Uncharacterized protein</fullName>
    </submittedName>
</protein>
<proteinExistence type="predicted"/>
<evidence type="ECO:0000313" key="2">
    <source>
        <dbReference type="EMBL" id="UEK25959.1"/>
    </source>
</evidence>
<keyword evidence="1" id="KW-0472">Membrane</keyword>
<accession>A0A8K1RCS8</accession>